<proteinExistence type="predicted"/>
<gene>
    <name evidence="1" type="ORF">C9J27_06075</name>
</gene>
<protein>
    <submittedName>
        <fullName evidence="1">Uncharacterized protein</fullName>
    </submittedName>
</protein>
<evidence type="ECO:0000313" key="2">
    <source>
        <dbReference type="Proteomes" id="UP000241426"/>
    </source>
</evidence>
<dbReference type="Proteomes" id="UP000241426">
    <property type="component" value="Unassembled WGS sequence"/>
</dbReference>
<accession>A0A2T3KLZ7</accession>
<sequence length="218" mass="25020">MSTAHRPRLTRSQITDFKSDTKLLARLVVNETRAFKGAKFGVTSLNNAISRALGFTSFSELVCKEVLSEAHADFDIIGALTAQQWVDVFNITSFSDHSVKPIQIERINNAISEFKKRRHQPSNPSLSAKKLLQILSETFYFDLNPSCDDGKIPNEFVVACTDEFFCDLEDWDHFLVKTNNLDYTCFTVQRYMNMYTNEPMFKVFIGRWYENGLCVGNR</sequence>
<name>A0A2T3KLZ7_9GAMM</name>
<dbReference type="AlphaFoldDB" id="A0A2T3KLZ7"/>
<organism evidence="1 2">
    <name type="scientific">Photobacterium kishitanii</name>
    <dbReference type="NCBI Taxonomy" id="318456"/>
    <lineage>
        <taxon>Bacteria</taxon>
        <taxon>Pseudomonadati</taxon>
        <taxon>Pseudomonadota</taxon>
        <taxon>Gammaproteobacteria</taxon>
        <taxon>Vibrionales</taxon>
        <taxon>Vibrionaceae</taxon>
        <taxon>Photobacterium</taxon>
    </lineage>
</organism>
<evidence type="ECO:0000313" key="1">
    <source>
        <dbReference type="EMBL" id="PSV00706.1"/>
    </source>
</evidence>
<comment type="caution">
    <text evidence="1">The sequence shown here is derived from an EMBL/GenBank/DDBJ whole genome shotgun (WGS) entry which is preliminary data.</text>
</comment>
<reference evidence="1 2" key="1">
    <citation type="submission" date="2018-01" db="EMBL/GenBank/DDBJ databases">
        <title>Whole genome sequencing of Histamine producing bacteria.</title>
        <authorList>
            <person name="Butler K."/>
        </authorList>
    </citation>
    <scope>NUCLEOTIDE SEQUENCE [LARGE SCALE GENOMIC DNA]</scope>
    <source>
        <strain evidence="1 2">FS-7.2</strain>
    </source>
</reference>
<dbReference type="RefSeq" id="WP_107289336.1">
    <property type="nucleotide sequence ID" value="NZ_PYNF01000003.1"/>
</dbReference>
<dbReference type="EMBL" id="PYNF01000003">
    <property type="protein sequence ID" value="PSV00706.1"/>
    <property type="molecule type" value="Genomic_DNA"/>
</dbReference>